<accession>A0A7X0MSQ6</accession>
<dbReference type="InterPro" id="IPR010195">
    <property type="entry name" value="Uncharacterised_peroxidase-rel"/>
</dbReference>
<dbReference type="SUPFAM" id="SSF69118">
    <property type="entry name" value="AhpD-like"/>
    <property type="match status" value="1"/>
</dbReference>
<organism evidence="2 3">
    <name type="scientific">Rhizobium soli</name>
    <dbReference type="NCBI Taxonomy" id="424798"/>
    <lineage>
        <taxon>Bacteria</taxon>
        <taxon>Pseudomonadati</taxon>
        <taxon>Pseudomonadota</taxon>
        <taxon>Alphaproteobacteria</taxon>
        <taxon>Hyphomicrobiales</taxon>
        <taxon>Rhizobiaceae</taxon>
        <taxon>Rhizobium/Agrobacterium group</taxon>
        <taxon>Rhizobium</taxon>
    </lineage>
</organism>
<dbReference type="InterPro" id="IPR004675">
    <property type="entry name" value="AhpD_core"/>
</dbReference>
<dbReference type="InterPro" id="IPR029032">
    <property type="entry name" value="AhpD-like"/>
</dbReference>
<evidence type="ECO:0000313" key="3">
    <source>
        <dbReference type="Proteomes" id="UP000585437"/>
    </source>
</evidence>
<keyword evidence="3" id="KW-1185">Reference proteome</keyword>
<keyword evidence="2" id="KW-0560">Oxidoreductase</keyword>
<dbReference type="RefSeq" id="WP_184655479.1">
    <property type="nucleotide sequence ID" value="NZ_JACHBU010000007.1"/>
</dbReference>
<proteinExistence type="predicted"/>
<dbReference type="Proteomes" id="UP000585437">
    <property type="component" value="Unassembled WGS sequence"/>
</dbReference>
<dbReference type="PANTHER" id="PTHR35446:SF2">
    <property type="entry name" value="CARBOXYMUCONOLACTONE DECARBOXYLASE-LIKE DOMAIN-CONTAINING PROTEIN"/>
    <property type="match status" value="1"/>
</dbReference>
<dbReference type="NCBIfam" id="TIGR00778">
    <property type="entry name" value="ahpD_dom"/>
    <property type="match status" value="1"/>
</dbReference>
<sequence>MSEIVHFTTDIPVWKPYVKPLDLAEASAEQLEALKVTPSNTKVSDYVLVLAHDVETLKHRTPLFNAVMYGRDGLSRAEREIGAVGASIVNRCIYCAAVHASRYNQLMKDEDVIAAIFADGVDAGIDPRLKAILKFAVNLSKCPPEADADDMAALVEAGLRQDEILDLILSTSLFGWANRLMHTLGEPVRD</sequence>
<dbReference type="NCBIfam" id="TIGR01926">
    <property type="entry name" value="peroxid_rel"/>
    <property type="match status" value="1"/>
</dbReference>
<dbReference type="PANTHER" id="PTHR35446">
    <property type="entry name" value="SI:CH211-175M2.5"/>
    <property type="match status" value="1"/>
</dbReference>
<dbReference type="GO" id="GO:0051920">
    <property type="term" value="F:peroxiredoxin activity"/>
    <property type="evidence" value="ECO:0007669"/>
    <property type="project" value="InterPro"/>
</dbReference>
<dbReference type="Pfam" id="PF02627">
    <property type="entry name" value="CMD"/>
    <property type="match status" value="1"/>
</dbReference>
<protein>
    <submittedName>
        <fullName evidence="2">Putative peroxidase-related enzyme</fullName>
    </submittedName>
</protein>
<dbReference type="InterPro" id="IPR003779">
    <property type="entry name" value="CMD-like"/>
</dbReference>
<evidence type="ECO:0000259" key="1">
    <source>
        <dbReference type="Pfam" id="PF02627"/>
    </source>
</evidence>
<reference evidence="2 3" key="1">
    <citation type="submission" date="2020-08" db="EMBL/GenBank/DDBJ databases">
        <title>The Agave Microbiome: Exploring the role of microbial communities in plant adaptations to desert environments.</title>
        <authorList>
            <person name="Partida-Martinez L.P."/>
        </authorList>
    </citation>
    <scope>NUCLEOTIDE SEQUENCE [LARGE SCALE GENOMIC DNA]</scope>
    <source>
        <strain evidence="2 3">AS3.12</strain>
    </source>
</reference>
<keyword evidence="2" id="KW-0575">Peroxidase</keyword>
<name>A0A7X0MSQ6_9HYPH</name>
<evidence type="ECO:0000313" key="2">
    <source>
        <dbReference type="EMBL" id="MBB6510227.1"/>
    </source>
</evidence>
<gene>
    <name evidence="2" type="ORF">F4695_003613</name>
</gene>
<comment type="caution">
    <text evidence="2">The sequence shown here is derived from an EMBL/GenBank/DDBJ whole genome shotgun (WGS) entry which is preliminary data.</text>
</comment>
<dbReference type="EMBL" id="JACHBU010000007">
    <property type="protein sequence ID" value="MBB6510227.1"/>
    <property type="molecule type" value="Genomic_DNA"/>
</dbReference>
<feature type="domain" description="Carboxymuconolactone decarboxylase-like" evidence="1">
    <location>
        <begin position="56"/>
        <end position="136"/>
    </location>
</feature>
<dbReference type="AlphaFoldDB" id="A0A7X0MSQ6"/>
<dbReference type="Gene3D" id="1.20.1290.10">
    <property type="entry name" value="AhpD-like"/>
    <property type="match status" value="1"/>
</dbReference>